<feature type="region of interest" description="Disordered" evidence="6">
    <location>
        <begin position="721"/>
        <end position="826"/>
    </location>
</feature>
<evidence type="ECO:0000256" key="3">
    <source>
        <dbReference type="ARBA" id="ARBA00022989"/>
    </source>
</evidence>
<dbReference type="PANTHER" id="PTHR35779:SF1">
    <property type="entry name" value="PH-RESPONSE REGULATOR PROTEIN PALH_RIM21"/>
    <property type="match status" value="1"/>
</dbReference>
<feature type="transmembrane region" description="Helical" evidence="7">
    <location>
        <begin position="248"/>
        <end position="270"/>
    </location>
</feature>
<reference evidence="9" key="3">
    <citation type="submission" date="2025-08" db="UniProtKB">
        <authorList>
            <consortium name="RefSeq"/>
        </authorList>
    </citation>
    <scope>IDENTIFICATION</scope>
    <source>
        <strain evidence="9">CBS 342.82</strain>
    </source>
</reference>
<feature type="compositionally biased region" description="Low complexity" evidence="6">
    <location>
        <begin position="721"/>
        <end position="736"/>
    </location>
</feature>
<feature type="region of interest" description="Disordered" evidence="6">
    <location>
        <begin position="535"/>
        <end position="604"/>
    </location>
</feature>
<feature type="transmembrane region" description="Helical" evidence="7">
    <location>
        <begin position="102"/>
        <end position="128"/>
    </location>
</feature>
<feature type="compositionally biased region" description="Basic and acidic residues" evidence="6">
    <location>
        <begin position="555"/>
        <end position="567"/>
    </location>
</feature>
<reference evidence="9" key="2">
    <citation type="submission" date="2020-04" db="EMBL/GenBank/DDBJ databases">
        <authorList>
            <consortium name="NCBI Genome Project"/>
        </authorList>
    </citation>
    <scope>NUCLEOTIDE SEQUENCE</scope>
    <source>
        <strain evidence="9">CBS 342.82</strain>
    </source>
</reference>
<feature type="compositionally biased region" description="Polar residues" evidence="6">
    <location>
        <begin position="741"/>
        <end position="761"/>
    </location>
</feature>
<protein>
    <submittedName>
        <fullName evidence="9">PalH-domain-containing protein</fullName>
    </submittedName>
</protein>
<feature type="compositionally biased region" description="Low complexity" evidence="6">
    <location>
        <begin position="801"/>
        <end position="826"/>
    </location>
</feature>
<organism evidence="9">
    <name type="scientific">Dissoconium aciculare CBS 342.82</name>
    <dbReference type="NCBI Taxonomy" id="1314786"/>
    <lineage>
        <taxon>Eukaryota</taxon>
        <taxon>Fungi</taxon>
        <taxon>Dikarya</taxon>
        <taxon>Ascomycota</taxon>
        <taxon>Pezizomycotina</taxon>
        <taxon>Dothideomycetes</taxon>
        <taxon>Dothideomycetidae</taxon>
        <taxon>Mycosphaerellales</taxon>
        <taxon>Dissoconiaceae</taxon>
        <taxon>Dissoconium</taxon>
    </lineage>
</organism>
<feature type="region of interest" description="Disordered" evidence="6">
    <location>
        <begin position="498"/>
        <end position="518"/>
    </location>
</feature>
<feature type="compositionally biased region" description="Polar residues" evidence="6">
    <location>
        <begin position="466"/>
        <end position="477"/>
    </location>
</feature>
<dbReference type="AlphaFoldDB" id="A0A6J3MG39"/>
<comment type="subcellular location">
    <subcellularLocation>
        <location evidence="1">Membrane</location>
        <topology evidence="1">Multi-pass membrane protein</topology>
    </subcellularLocation>
</comment>
<feature type="transmembrane region" description="Helical" evidence="7">
    <location>
        <begin position="134"/>
        <end position="153"/>
    </location>
</feature>
<evidence type="ECO:0000256" key="4">
    <source>
        <dbReference type="ARBA" id="ARBA00023136"/>
    </source>
</evidence>
<keyword evidence="3 7" id="KW-1133">Transmembrane helix</keyword>
<evidence type="ECO:0000256" key="6">
    <source>
        <dbReference type="SAM" id="MobiDB-lite"/>
    </source>
</evidence>
<gene>
    <name evidence="9" type="ORF">K489DRAFT_375008</name>
</gene>
<evidence type="ECO:0000256" key="5">
    <source>
        <dbReference type="ARBA" id="ARBA00038109"/>
    </source>
</evidence>
<keyword evidence="4 7" id="KW-0472">Membrane</keyword>
<feature type="region of interest" description="Disordered" evidence="6">
    <location>
        <begin position="401"/>
        <end position="438"/>
    </location>
</feature>
<proteinExistence type="inferred from homology"/>
<dbReference type="RefSeq" id="XP_033463961.1">
    <property type="nucleotide sequence ID" value="XM_033603587.1"/>
</dbReference>
<feature type="transmembrane region" description="Helical" evidence="7">
    <location>
        <begin position="290"/>
        <end position="309"/>
    </location>
</feature>
<dbReference type="GeneID" id="54361387"/>
<evidence type="ECO:0000313" key="9">
    <source>
        <dbReference type="RefSeq" id="XP_033463961.1"/>
    </source>
</evidence>
<sequence>MDIISTTLAVAAQPTAIWATTLQSIPTPTSVATGIVPRQLWNLRTDTTTTAPPHCTPFILPANGIIQFGDSAITLTTTVTFEPQCSGNSPGRMINSDLRDDFYASTIPMTFVIAAATVIAWILVIMLVVTPRTALYGGMAVAPAALGSGHGMIGGANGPSSFAGSGTRPWLQKVAALAVAISLTIAVSDTFAVAYKQYVIGYMDASEIRSTVLGSTEIKITRLISDVFLWLAQVQTLIRLFPRHKEKVLIKWIGFALILFDSLFSCLNAFHIGSTAKGRHFVDAVPALSYLFQLSVGLLYAAWVIYFALTKYRYAFYHPQMRSICLIALLSLVAILTPVVFFVTDISNSKVAGWGDYVRWVGAAAASVIVWEWVDRIEALERHEKKDGILGREVFDGDEMLDLEDPNDHGGWGRDRRRRRRRPGNDSDDGGHASKGLEHGLSGVAQHFRSKPPVQAPQHFPLGRAYSSSEPTTSAQTPAAVPNAAITRGDAVRFSMTRRGVTPPVQAPTPVSRADTTSAASTVYVVQYDTVPDVPQPVRRRVDHSRNSRANATRNSREMALQEKELADVAEEDDELRRTQSLEQGVWHAVSNPFKRKRTSPPKEVQEAKAVAAQTARPATPPRESPMRTLRSRLPFFNSLADSPSDAQPKNRSGPNHRGHRKEEAELPIIVVPAPTRHLGRQIEAAILSEKEAADDSGAISRHPSDDNVVRPISALSAALPAVAPTTTTTTTTTATPGEPVTSSAAGVSRPTTRFSATSAVSFADVRPSSNLTGPPRAEDISPAVGGSGRVIHVPAPPRRSPTGLSTSTGGTRGAGNRTSSPTDGS</sequence>
<feature type="region of interest" description="Disordered" evidence="6">
    <location>
        <begin position="638"/>
        <end position="667"/>
    </location>
</feature>
<feature type="region of interest" description="Disordered" evidence="6">
    <location>
        <begin position="451"/>
        <end position="486"/>
    </location>
</feature>
<keyword evidence="8" id="KW-1185">Reference proteome</keyword>
<feature type="compositionally biased region" description="Polar residues" evidence="6">
    <location>
        <begin position="640"/>
        <end position="654"/>
    </location>
</feature>
<dbReference type="OrthoDB" id="5393256at2759"/>
<dbReference type="GO" id="GO:0071467">
    <property type="term" value="P:cellular response to pH"/>
    <property type="evidence" value="ECO:0007669"/>
    <property type="project" value="TreeGrafter"/>
</dbReference>
<dbReference type="PANTHER" id="PTHR35779">
    <property type="entry name" value="PH-RESPONSE REGULATOR PROTEIN PALH/RIM21"/>
    <property type="match status" value="1"/>
</dbReference>
<dbReference type="InterPro" id="IPR014844">
    <property type="entry name" value="PalH"/>
</dbReference>
<feature type="compositionally biased region" description="Basic and acidic residues" evidence="6">
    <location>
        <begin position="423"/>
        <end position="438"/>
    </location>
</feature>
<dbReference type="GO" id="GO:0005886">
    <property type="term" value="C:plasma membrane"/>
    <property type="evidence" value="ECO:0007669"/>
    <property type="project" value="TreeGrafter"/>
</dbReference>
<evidence type="ECO:0000256" key="1">
    <source>
        <dbReference type="ARBA" id="ARBA00004141"/>
    </source>
</evidence>
<evidence type="ECO:0000256" key="2">
    <source>
        <dbReference type="ARBA" id="ARBA00022692"/>
    </source>
</evidence>
<dbReference type="Pfam" id="PF08733">
    <property type="entry name" value="PalH"/>
    <property type="match status" value="1"/>
</dbReference>
<comment type="similarity">
    <text evidence="5">Belongs to the palH/RIM21 family.</text>
</comment>
<evidence type="ECO:0000256" key="7">
    <source>
        <dbReference type="SAM" id="Phobius"/>
    </source>
</evidence>
<keyword evidence="2 7" id="KW-0812">Transmembrane</keyword>
<feature type="transmembrane region" description="Helical" evidence="7">
    <location>
        <begin position="321"/>
        <end position="343"/>
    </location>
</feature>
<name>A0A6J3MG39_9PEZI</name>
<dbReference type="Proteomes" id="UP000504637">
    <property type="component" value="Unplaced"/>
</dbReference>
<accession>A0A6J3MG39</accession>
<reference evidence="9" key="1">
    <citation type="submission" date="2020-01" db="EMBL/GenBank/DDBJ databases">
        <authorList>
            <consortium name="DOE Joint Genome Institute"/>
            <person name="Haridas S."/>
            <person name="Albert R."/>
            <person name="Binder M."/>
            <person name="Bloem J."/>
            <person name="Labutti K."/>
            <person name="Salamov A."/>
            <person name="Andreopoulos B."/>
            <person name="Baker S.E."/>
            <person name="Barry K."/>
            <person name="Bills G."/>
            <person name="Bluhm B.H."/>
            <person name="Cannon C."/>
            <person name="Castanera R."/>
            <person name="Culley D.E."/>
            <person name="Daum C."/>
            <person name="Ezra D."/>
            <person name="Gonzalez J.B."/>
            <person name="Henrissat B."/>
            <person name="Kuo A."/>
            <person name="Liang C."/>
            <person name="Lipzen A."/>
            <person name="Lutzoni F."/>
            <person name="Magnuson J."/>
            <person name="Mondo S."/>
            <person name="Nolan M."/>
            <person name="Ohm R."/>
            <person name="Pangilinan J."/>
            <person name="Park H.-J."/>
            <person name="Ramirez L."/>
            <person name="Alfaro M."/>
            <person name="Sun H."/>
            <person name="Tritt A."/>
            <person name="Yoshinaga Y."/>
            <person name="Zwiers L.-H."/>
            <person name="Turgeon B.G."/>
            <person name="Goodwin S.B."/>
            <person name="Spatafora J.W."/>
            <person name="Crous P.W."/>
            <person name="Grigoriev I.V."/>
        </authorList>
    </citation>
    <scope>NUCLEOTIDE SEQUENCE</scope>
    <source>
        <strain evidence="9">CBS 342.82</strain>
    </source>
</reference>
<feature type="transmembrane region" description="Helical" evidence="7">
    <location>
        <begin position="174"/>
        <end position="195"/>
    </location>
</feature>
<evidence type="ECO:0000313" key="8">
    <source>
        <dbReference type="Proteomes" id="UP000504637"/>
    </source>
</evidence>